<feature type="non-terminal residue" evidence="2">
    <location>
        <position position="1"/>
    </location>
</feature>
<proteinExistence type="predicted"/>
<protein>
    <submittedName>
        <fullName evidence="2">Uncharacterized protein</fullName>
    </submittedName>
</protein>
<evidence type="ECO:0000256" key="1">
    <source>
        <dbReference type="SAM" id="MobiDB-lite"/>
    </source>
</evidence>
<feature type="region of interest" description="Disordered" evidence="1">
    <location>
        <begin position="217"/>
        <end position="244"/>
    </location>
</feature>
<feature type="compositionally biased region" description="Pro residues" evidence="1">
    <location>
        <begin position="93"/>
        <end position="108"/>
    </location>
</feature>
<feature type="region of interest" description="Disordered" evidence="1">
    <location>
        <begin position="168"/>
        <end position="203"/>
    </location>
</feature>
<organism evidence="2 3">
    <name type="scientific">Batillaria attramentaria</name>
    <dbReference type="NCBI Taxonomy" id="370345"/>
    <lineage>
        <taxon>Eukaryota</taxon>
        <taxon>Metazoa</taxon>
        <taxon>Spiralia</taxon>
        <taxon>Lophotrochozoa</taxon>
        <taxon>Mollusca</taxon>
        <taxon>Gastropoda</taxon>
        <taxon>Caenogastropoda</taxon>
        <taxon>Sorbeoconcha</taxon>
        <taxon>Cerithioidea</taxon>
        <taxon>Batillariidae</taxon>
        <taxon>Batillaria</taxon>
    </lineage>
</organism>
<dbReference type="AlphaFoldDB" id="A0ABD0L9B3"/>
<accession>A0ABD0L9B3</accession>
<feature type="region of interest" description="Disordered" evidence="1">
    <location>
        <begin position="58"/>
        <end position="156"/>
    </location>
</feature>
<comment type="caution">
    <text evidence="2">The sequence shown here is derived from an EMBL/GenBank/DDBJ whole genome shotgun (WGS) entry which is preliminary data.</text>
</comment>
<reference evidence="2 3" key="1">
    <citation type="journal article" date="2023" name="Sci. Data">
        <title>Genome assembly of the Korean intertidal mud-creeper Batillaria attramentaria.</title>
        <authorList>
            <person name="Patra A.K."/>
            <person name="Ho P.T."/>
            <person name="Jun S."/>
            <person name="Lee S.J."/>
            <person name="Kim Y."/>
            <person name="Won Y.J."/>
        </authorList>
    </citation>
    <scope>NUCLEOTIDE SEQUENCE [LARGE SCALE GENOMIC DNA]</scope>
    <source>
        <strain evidence="2">Wonlab-2016</strain>
    </source>
</reference>
<evidence type="ECO:0000313" key="2">
    <source>
        <dbReference type="EMBL" id="KAK7495858.1"/>
    </source>
</evidence>
<feature type="compositionally biased region" description="Basic and acidic residues" evidence="1">
    <location>
        <begin position="193"/>
        <end position="203"/>
    </location>
</feature>
<evidence type="ECO:0000313" key="3">
    <source>
        <dbReference type="Proteomes" id="UP001519460"/>
    </source>
</evidence>
<name>A0ABD0L9B3_9CAEN</name>
<feature type="compositionally biased region" description="Pro residues" evidence="1">
    <location>
        <begin position="231"/>
        <end position="244"/>
    </location>
</feature>
<feature type="non-terminal residue" evidence="2">
    <location>
        <position position="244"/>
    </location>
</feature>
<dbReference type="Proteomes" id="UP001519460">
    <property type="component" value="Unassembled WGS sequence"/>
</dbReference>
<feature type="compositionally biased region" description="Basic and acidic residues" evidence="1">
    <location>
        <begin position="132"/>
        <end position="148"/>
    </location>
</feature>
<gene>
    <name evidence="2" type="ORF">BaRGS_00012848</name>
</gene>
<feature type="compositionally biased region" description="Low complexity" evidence="1">
    <location>
        <begin position="217"/>
        <end position="230"/>
    </location>
</feature>
<sequence length="244" mass="25262">DDLRHPAAANNNVLLTNRHHDLTDRDENGQVSMEAGFEGWGLSPKMAYVNNNNPAAAIGTEDDIDSQGRSFTPDSPDSMANHVQRQVLGGAPRAPPPQPVTPLHPPSPHGRQALSSTATDTSPSDIADNDDSAGRGEGGDGSAGRRGDGNSTSAGAVSLSDDASILSLSDPNLAKSSPTGDLLPRLEASGYHGGDRDPELSHSLDLDLSHSLSIYETAETASSSEAAALPALPPDPQPPSHLHL</sequence>
<keyword evidence="3" id="KW-1185">Reference proteome</keyword>
<dbReference type="EMBL" id="JACVVK020000071">
    <property type="protein sequence ID" value="KAK7495858.1"/>
    <property type="molecule type" value="Genomic_DNA"/>
</dbReference>
<feature type="compositionally biased region" description="Polar residues" evidence="1">
    <location>
        <begin position="113"/>
        <end position="124"/>
    </location>
</feature>